<dbReference type="SUPFAM" id="SSF51230">
    <property type="entry name" value="Single hybrid motif"/>
    <property type="match status" value="1"/>
</dbReference>
<dbReference type="Pfam" id="PF08326">
    <property type="entry name" value="ACC_central"/>
    <property type="match status" value="1"/>
</dbReference>
<dbReference type="InterPro" id="IPR011053">
    <property type="entry name" value="Single_hybrid_motif"/>
</dbReference>
<evidence type="ECO:0000256" key="1">
    <source>
        <dbReference type="ARBA" id="ARBA00023267"/>
    </source>
</evidence>
<dbReference type="EMBL" id="KK105455">
    <property type="protein sequence ID" value="KIY92626.1"/>
    <property type="molecule type" value="Genomic_DNA"/>
</dbReference>
<protein>
    <submittedName>
        <fullName evidence="3">Biotin carboxylase</fullName>
        <ecNumber evidence="3">6.4.1.2</ecNumber>
    </submittedName>
</protein>
<dbReference type="KEGG" id="mng:MNEG_15337"/>
<dbReference type="Proteomes" id="UP000054498">
    <property type="component" value="Unassembled WGS sequence"/>
</dbReference>
<dbReference type="RefSeq" id="XP_013891646.1">
    <property type="nucleotide sequence ID" value="XM_014036192.1"/>
</dbReference>
<gene>
    <name evidence="3" type="ORF">MNEG_15337</name>
</gene>
<dbReference type="Pfam" id="PF00364">
    <property type="entry name" value="Biotin_lipoyl"/>
    <property type="match status" value="1"/>
</dbReference>
<dbReference type="GeneID" id="25732988"/>
<dbReference type="InterPro" id="IPR049076">
    <property type="entry name" value="ACCA"/>
</dbReference>
<keyword evidence="4" id="KW-1185">Reference proteome</keyword>
<organism evidence="3 4">
    <name type="scientific">Monoraphidium neglectum</name>
    <dbReference type="NCBI Taxonomy" id="145388"/>
    <lineage>
        <taxon>Eukaryota</taxon>
        <taxon>Viridiplantae</taxon>
        <taxon>Chlorophyta</taxon>
        <taxon>core chlorophytes</taxon>
        <taxon>Chlorophyceae</taxon>
        <taxon>CS clade</taxon>
        <taxon>Sphaeropleales</taxon>
        <taxon>Selenastraceae</taxon>
        <taxon>Monoraphidium</taxon>
    </lineage>
</organism>
<dbReference type="PROSITE" id="PS00188">
    <property type="entry name" value="BIOTIN"/>
    <property type="match status" value="1"/>
</dbReference>
<reference evidence="3 4" key="1">
    <citation type="journal article" date="2013" name="BMC Genomics">
        <title>Reconstruction of the lipid metabolism for the microalga Monoraphidium neglectum from its genome sequence reveals characteristics suitable for biofuel production.</title>
        <authorList>
            <person name="Bogen C."/>
            <person name="Al-Dilaimi A."/>
            <person name="Albersmeier A."/>
            <person name="Wichmann J."/>
            <person name="Grundmann M."/>
            <person name="Rupp O."/>
            <person name="Lauersen K.J."/>
            <person name="Blifernez-Klassen O."/>
            <person name="Kalinowski J."/>
            <person name="Goesmann A."/>
            <person name="Mussgnug J.H."/>
            <person name="Kruse O."/>
        </authorList>
    </citation>
    <scope>NUCLEOTIDE SEQUENCE [LARGE SCALE GENOMIC DNA]</scope>
    <source>
        <strain evidence="3 4">SAG 48.87</strain>
    </source>
</reference>
<dbReference type="InterPro" id="IPR000089">
    <property type="entry name" value="Biotin_lipoyl"/>
</dbReference>
<dbReference type="FunFam" id="2.40.50.100:FF:000005">
    <property type="entry name" value="Acetyl-CoA carboxylase 1"/>
    <property type="match status" value="1"/>
</dbReference>
<evidence type="ECO:0000313" key="3">
    <source>
        <dbReference type="EMBL" id="KIY92626.1"/>
    </source>
</evidence>
<dbReference type="GO" id="GO:0005524">
    <property type="term" value="F:ATP binding"/>
    <property type="evidence" value="ECO:0007669"/>
    <property type="project" value="InterPro"/>
</dbReference>
<evidence type="ECO:0000313" key="4">
    <source>
        <dbReference type="Proteomes" id="UP000054498"/>
    </source>
</evidence>
<feature type="domain" description="Lipoyl-binding" evidence="2">
    <location>
        <begin position="21"/>
        <end position="95"/>
    </location>
</feature>
<name>A0A0D2LS09_9CHLO</name>
<dbReference type="PANTHER" id="PTHR45728">
    <property type="entry name" value="ACETYL-COA CARBOXYLASE, ISOFORM A"/>
    <property type="match status" value="1"/>
</dbReference>
<dbReference type="CDD" id="cd06850">
    <property type="entry name" value="biotinyl_domain"/>
    <property type="match status" value="1"/>
</dbReference>
<sequence>MHTEEEALGTRLVMDTLSCLIEKEQDPSKLIAMSPGKLVRQLVKNGEHVAKGQAYAEVEVMKMMMPLLSPAAGAIAFSASEGQPLLAGELIATLDLDDPNAVTRAVEFTGSFPELGYEHPVAETLDELVACLDHPALPLLQWIEEYSFVEGRLPQAITEKLNDAITQHELELSSGLELDKPPAEFPGRQLMRVLREAVAARPPAS</sequence>
<dbReference type="InterPro" id="IPR013537">
    <property type="entry name" value="AcCoA_COase_cen"/>
</dbReference>
<dbReference type="GO" id="GO:0006633">
    <property type="term" value="P:fatty acid biosynthetic process"/>
    <property type="evidence" value="ECO:0007669"/>
    <property type="project" value="InterPro"/>
</dbReference>
<dbReference type="PANTHER" id="PTHR45728:SF3">
    <property type="entry name" value="ACETYL-COA CARBOXYLASE"/>
    <property type="match status" value="1"/>
</dbReference>
<dbReference type="PROSITE" id="PS50968">
    <property type="entry name" value="BIOTINYL_LIPOYL"/>
    <property type="match status" value="1"/>
</dbReference>
<keyword evidence="1" id="KW-0092">Biotin</keyword>
<evidence type="ECO:0000259" key="2">
    <source>
        <dbReference type="PROSITE" id="PS50968"/>
    </source>
</evidence>
<dbReference type="EC" id="6.4.1.2" evidence="3"/>
<dbReference type="InterPro" id="IPR001882">
    <property type="entry name" value="Biotin_BS"/>
</dbReference>
<dbReference type="Gene3D" id="2.40.50.100">
    <property type="match status" value="1"/>
</dbReference>
<accession>A0A0D2LS09</accession>
<keyword evidence="3" id="KW-0436">Ligase</keyword>
<dbReference type="GO" id="GO:0003989">
    <property type="term" value="F:acetyl-CoA carboxylase activity"/>
    <property type="evidence" value="ECO:0007669"/>
    <property type="project" value="UniProtKB-EC"/>
</dbReference>
<proteinExistence type="predicted"/>
<dbReference type="OrthoDB" id="1675772at2759"/>
<dbReference type="STRING" id="145388.A0A0D2LS09"/>
<dbReference type="AlphaFoldDB" id="A0A0D2LS09"/>